<dbReference type="GO" id="GO:0005615">
    <property type="term" value="C:extracellular space"/>
    <property type="evidence" value="ECO:0007669"/>
    <property type="project" value="InterPro"/>
</dbReference>
<dbReference type="CDD" id="cd19590">
    <property type="entry name" value="serpin_thermopin-like"/>
    <property type="match status" value="1"/>
</dbReference>
<dbReference type="PROSITE" id="PS00284">
    <property type="entry name" value="SERPIN"/>
    <property type="match status" value="1"/>
</dbReference>
<dbReference type="EMBL" id="DF820456">
    <property type="protein sequence ID" value="GAK51139.1"/>
    <property type="molecule type" value="Genomic_DNA"/>
</dbReference>
<dbReference type="AlphaFoldDB" id="A0A0S6VZI1"/>
<name>A0A0S6VZI1_9BACT</name>
<dbReference type="GO" id="GO:0004867">
    <property type="term" value="F:serine-type endopeptidase inhibitor activity"/>
    <property type="evidence" value="ECO:0007669"/>
    <property type="project" value="InterPro"/>
</dbReference>
<evidence type="ECO:0000259" key="2">
    <source>
        <dbReference type="SMART" id="SM00093"/>
    </source>
</evidence>
<dbReference type="Gene3D" id="2.30.39.10">
    <property type="entry name" value="Alpha-1-antitrypsin, domain 1"/>
    <property type="match status" value="1"/>
</dbReference>
<feature type="domain" description="Serpin" evidence="2">
    <location>
        <begin position="36"/>
        <end position="389"/>
    </location>
</feature>
<dbReference type="Gene3D" id="3.30.497.10">
    <property type="entry name" value="Antithrombin, subunit I, domain 2"/>
    <property type="match status" value="1"/>
</dbReference>
<dbReference type="STRING" id="1499966.U14_02381"/>
<protein>
    <submittedName>
        <fullName evidence="3">Proteinase inhibitor I4, serpin</fullName>
    </submittedName>
</protein>
<dbReference type="PANTHER" id="PTHR11461">
    <property type="entry name" value="SERINE PROTEASE INHIBITOR, SERPIN"/>
    <property type="match status" value="1"/>
</dbReference>
<dbReference type="HOGENOM" id="CLU_023330_0_2_0"/>
<keyword evidence="4" id="KW-1185">Reference proteome</keyword>
<dbReference type="SMART" id="SM00093">
    <property type="entry name" value="SERPIN"/>
    <property type="match status" value="1"/>
</dbReference>
<accession>A0A0S6VZI1</accession>
<dbReference type="SUPFAM" id="SSF56574">
    <property type="entry name" value="Serpins"/>
    <property type="match status" value="1"/>
</dbReference>
<dbReference type="InterPro" id="IPR036186">
    <property type="entry name" value="Serpin_sf"/>
</dbReference>
<organism evidence="3">
    <name type="scientific">Candidatus Moduliflexus flocculans</name>
    <dbReference type="NCBI Taxonomy" id="1499966"/>
    <lineage>
        <taxon>Bacteria</taxon>
        <taxon>Candidatus Moduliflexota</taxon>
        <taxon>Candidatus Moduliflexia</taxon>
        <taxon>Candidatus Moduliflexales</taxon>
        <taxon>Candidatus Moduliflexaceae</taxon>
    </lineage>
</organism>
<dbReference type="InterPro" id="IPR042178">
    <property type="entry name" value="Serpin_sf_1"/>
</dbReference>
<sequence>MSMIMMMAAMLAAEEPAQAINDQTLTLAQDNAAFAFDLYAQINTQEGNLFCSPYSISTALAMAYGGARGETARQMAQVVRFTLPHEKLHAAFSELDTYFESLNDGQNIALHAANSLWLDQSLVVLDAYRALTQKYYGANLFQVDYLKQTEAARKQINGWVAEQTNKKIEELLKQGDIDAQTVAALVNAIYFKGKWLNPFDEKLTKDVPFWLSKDKPINVPTMHQTGTFEYGETDDWQMLALPYAGEKILMVIVLPKAKDGLSNLEKQLTYEHVSNWLQRTSPQRVKVSLPKFTIRYRIALQEILNALGLTALSDFSGISEQAMELSKVIHEAFVDVNEQGTEAAAATAVAMGRGMPRPPAEFQADHPFVFFMIDMTTGSFLFVGRVTNPAEGAK</sequence>
<dbReference type="FunFam" id="3.30.497.10:FF:000001">
    <property type="entry name" value="Serine protease inhibitor"/>
    <property type="match status" value="1"/>
</dbReference>
<dbReference type="Pfam" id="PF00079">
    <property type="entry name" value="Serpin"/>
    <property type="match status" value="1"/>
</dbReference>
<proteinExistence type="inferred from homology"/>
<dbReference type="InterPro" id="IPR023795">
    <property type="entry name" value="Serpin_CS"/>
</dbReference>
<dbReference type="PANTHER" id="PTHR11461:SF211">
    <property type="entry name" value="GH10112P-RELATED"/>
    <property type="match status" value="1"/>
</dbReference>
<comment type="similarity">
    <text evidence="1">Belongs to the serpin family.</text>
</comment>
<dbReference type="InterPro" id="IPR042185">
    <property type="entry name" value="Serpin_sf_2"/>
</dbReference>
<gene>
    <name evidence="3" type="ORF">U14_02381</name>
</gene>
<evidence type="ECO:0000313" key="3">
    <source>
        <dbReference type="EMBL" id="GAK51139.1"/>
    </source>
</evidence>
<dbReference type="InterPro" id="IPR023796">
    <property type="entry name" value="Serpin_dom"/>
</dbReference>
<dbReference type="InterPro" id="IPR000215">
    <property type="entry name" value="Serpin_fam"/>
</dbReference>
<reference evidence="3" key="1">
    <citation type="journal article" date="2015" name="PeerJ">
        <title>First genomic representation of candidate bacterial phylum KSB3 points to enhanced environmental sensing as a trigger of wastewater bulking.</title>
        <authorList>
            <person name="Sekiguchi Y."/>
            <person name="Ohashi A."/>
            <person name="Parks D.H."/>
            <person name="Yamauchi T."/>
            <person name="Tyson G.W."/>
            <person name="Hugenholtz P."/>
        </authorList>
    </citation>
    <scope>NUCLEOTIDE SEQUENCE [LARGE SCALE GENOMIC DNA]</scope>
</reference>
<evidence type="ECO:0000313" key="4">
    <source>
        <dbReference type="Proteomes" id="UP000030700"/>
    </source>
</evidence>
<dbReference type="Proteomes" id="UP000030700">
    <property type="component" value="Unassembled WGS sequence"/>
</dbReference>
<evidence type="ECO:0000256" key="1">
    <source>
        <dbReference type="RuleBase" id="RU000411"/>
    </source>
</evidence>